<protein>
    <submittedName>
        <fullName evidence="2">Uncharacterized protein</fullName>
    </submittedName>
</protein>
<accession>A0A2Z2IXX7</accession>
<feature type="transmembrane region" description="Helical" evidence="1">
    <location>
        <begin position="218"/>
        <end position="237"/>
    </location>
</feature>
<sequence>MYCLKRVLNRNKNLDAPDINQTKAFRTELVDFAQSPPRLRPLGDEELEEFGSSRLPKKTSLAGFFGLSALLLLALAQFDTLFIELAQSTGSSFTAKEYFASYTNPLNFSVFLAVASSFALIYGIASVTSAAVRDTGSSDTDSNRPGPSENRYNKIFAVTKGLINVWPLIVAAGLAFEIQSFFGFHFPFYRHSLDQNLAWMSVARIYVPQPANGWFPEAAATPFFFSCGLFVASYFVCHIIEEGRFIPDTEVELLKRLFRSKASKSREQANLLFDGAAAKIDLPTAAKYLGKTYASAQVSSFYTASAGALLKDLALVLLAAASFVFYFRAYTGMLSTNNELAFEPARFVTAVLAISVLGIHALRKVRLIRIQLAFRHLGFPIGGILYEAAQSLFFLLTLPVLFLSVGTLFGQFSSGHSESVMSTGVKLFLLIHAAFVLVVVLALFVRPEKHRFVRASAARIYLYYLRKNIEEWLASKKKLASLNWQTRKAECSEET</sequence>
<dbReference type="AlphaFoldDB" id="A0A2Z2IXX7"/>
<feature type="transmembrane region" description="Helical" evidence="1">
    <location>
        <begin position="106"/>
        <end position="125"/>
    </location>
</feature>
<evidence type="ECO:0000313" key="3">
    <source>
        <dbReference type="Proteomes" id="UP000250197"/>
    </source>
</evidence>
<reference evidence="2 3" key="1">
    <citation type="submission" date="2017-05" db="EMBL/GenBank/DDBJ databases">
        <title>Complete genome sequence of Corynebacterium striatum KC-Na-1 isolated from Neophocaena asiaeorientalis in Korea.</title>
        <authorList>
            <person name="Kim J.H."/>
            <person name="Lee K."/>
        </authorList>
    </citation>
    <scope>NUCLEOTIDE SEQUENCE [LARGE SCALE GENOMIC DNA]</scope>
    <source>
        <strain evidence="2 3">KC-Na-01</strain>
    </source>
</reference>
<feature type="transmembrane region" description="Helical" evidence="1">
    <location>
        <begin position="384"/>
        <end position="405"/>
    </location>
</feature>
<evidence type="ECO:0000256" key="1">
    <source>
        <dbReference type="SAM" id="Phobius"/>
    </source>
</evidence>
<feature type="transmembrane region" description="Helical" evidence="1">
    <location>
        <begin position="161"/>
        <end position="182"/>
    </location>
</feature>
<feature type="transmembrane region" description="Helical" evidence="1">
    <location>
        <begin position="61"/>
        <end position="86"/>
    </location>
</feature>
<gene>
    <name evidence="2" type="ORF">CBE89_04615</name>
</gene>
<dbReference type="Proteomes" id="UP000250197">
    <property type="component" value="Chromosome"/>
</dbReference>
<dbReference type="KEGG" id="cstr:CBE89_04615"/>
<organism evidence="2 3">
    <name type="scientific">Corynebacterium striatum</name>
    <dbReference type="NCBI Taxonomy" id="43770"/>
    <lineage>
        <taxon>Bacteria</taxon>
        <taxon>Bacillati</taxon>
        <taxon>Actinomycetota</taxon>
        <taxon>Actinomycetes</taxon>
        <taxon>Mycobacteriales</taxon>
        <taxon>Corynebacteriaceae</taxon>
        <taxon>Corynebacterium</taxon>
    </lineage>
</organism>
<evidence type="ECO:0000313" key="2">
    <source>
        <dbReference type="EMBL" id="ART20853.1"/>
    </source>
</evidence>
<proteinExistence type="predicted"/>
<feature type="transmembrane region" description="Helical" evidence="1">
    <location>
        <begin position="425"/>
        <end position="445"/>
    </location>
</feature>
<feature type="transmembrane region" description="Helical" evidence="1">
    <location>
        <begin position="347"/>
        <end position="363"/>
    </location>
</feature>
<dbReference type="EMBL" id="CP021252">
    <property type="protein sequence ID" value="ART20853.1"/>
    <property type="molecule type" value="Genomic_DNA"/>
</dbReference>
<keyword evidence="1" id="KW-1133">Transmembrane helix</keyword>
<name>A0A2Z2IXX7_CORST</name>
<keyword evidence="1" id="KW-0472">Membrane</keyword>
<keyword evidence="1" id="KW-0812">Transmembrane</keyword>
<feature type="transmembrane region" description="Helical" evidence="1">
    <location>
        <begin position="309"/>
        <end position="327"/>
    </location>
</feature>